<gene>
    <name evidence="10" type="primary">murF</name>
    <name evidence="15" type="ORF">G3I74_13115</name>
</gene>
<dbReference type="Pfam" id="PF02875">
    <property type="entry name" value="Mur_ligase_C"/>
    <property type="match status" value="1"/>
</dbReference>
<dbReference type="GO" id="GO:0009252">
    <property type="term" value="P:peptidoglycan biosynthetic process"/>
    <property type="evidence" value="ECO:0007669"/>
    <property type="project" value="UniProtKB-UniRule"/>
</dbReference>
<evidence type="ECO:0000256" key="5">
    <source>
        <dbReference type="ARBA" id="ARBA00022840"/>
    </source>
</evidence>
<keyword evidence="7 10" id="KW-0573">Peptidoglycan synthesis</keyword>
<evidence type="ECO:0000256" key="10">
    <source>
        <dbReference type="HAMAP-Rule" id="MF_02019"/>
    </source>
</evidence>
<proteinExistence type="inferred from homology"/>
<evidence type="ECO:0000259" key="12">
    <source>
        <dbReference type="Pfam" id="PF01225"/>
    </source>
</evidence>
<dbReference type="Gene3D" id="3.40.1390.10">
    <property type="entry name" value="MurE/MurF, N-terminal domain"/>
    <property type="match status" value="1"/>
</dbReference>
<dbReference type="GO" id="GO:0051301">
    <property type="term" value="P:cell division"/>
    <property type="evidence" value="ECO:0007669"/>
    <property type="project" value="UniProtKB-KW"/>
</dbReference>
<dbReference type="GO" id="GO:0047480">
    <property type="term" value="F:UDP-N-acetylmuramoyl-tripeptide-D-alanyl-D-alanine ligase activity"/>
    <property type="evidence" value="ECO:0007669"/>
    <property type="project" value="UniProtKB-UniRule"/>
</dbReference>
<dbReference type="Gene3D" id="3.40.1190.10">
    <property type="entry name" value="Mur-like, catalytic domain"/>
    <property type="match status" value="1"/>
</dbReference>
<dbReference type="NCBIfam" id="TIGR01143">
    <property type="entry name" value="murF"/>
    <property type="match status" value="1"/>
</dbReference>
<dbReference type="SUPFAM" id="SSF53244">
    <property type="entry name" value="MurD-like peptide ligases, peptide-binding domain"/>
    <property type="match status" value="1"/>
</dbReference>
<feature type="binding site" evidence="10">
    <location>
        <begin position="104"/>
        <end position="110"/>
    </location>
    <ligand>
        <name>ATP</name>
        <dbReference type="ChEBI" id="CHEBI:30616"/>
    </ligand>
</feature>
<dbReference type="InterPro" id="IPR013221">
    <property type="entry name" value="Mur_ligase_cen"/>
</dbReference>
<evidence type="ECO:0000256" key="2">
    <source>
        <dbReference type="ARBA" id="ARBA00022598"/>
    </source>
</evidence>
<evidence type="ECO:0000259" key="14">
    <source>
        <dbReference type="Pfam" id="PF08245"/>
    </source>
</evidence>
<dbReference type="EC" id="6.3.2.10" evidence="10 11"/>
<evidence type="ECO:0000313" key="15">
    <source>
        <dbReference type="EMBL" id="NDY96669.1"/>
    </source>
</evidence>
<dbReference type="InterPro" id="IPR036615">
    <property type="entry name" value="Mur_ligase_C_dom_sf"/>
</dbReference>
<name>A0A845VHK2_9GAMM</name>
<dbReference type="HAMAP" id="MF_02019">
    <property type="entry name" value="MurF"/>
    <property type="match status" value="1"/>
</dbReference>
<dbReference type="GO" id="GO:0005737">
    <property type="term" value="C:cytoplasm"/>
    <property type="evidence" value="ECO:0007669"/>
    <property type="project" value="UniProtKB-SubCell"/>
</dbReference>
<dbReference type="InterPro" id="IPR036565">
    <property type="entry name" value="Mur-like_cat_sf"/>
</dbReference>
<keyword evidence="9 10" id="KW-0961">Cell wall biogenesis/degradation</keyword>
<dbReference type="Proteomes" id="UP000484885">
    <property type="component" value="Unassembled WGS sequence"/>
</dbReference>
<evidence type="ECO:0000256" key="1">
    <source>
        <dbReference type="ARBA" id="ARBA00022490"/>
    </source>
</evidence>
<comment type="caution">
    <text evidence="15">The sequence shown here is derived from an EMBL/GenBank/DDBJ whole genome shotgun (WGS) entry which is preliminary data.</text>
</comment>
<reference evidence="15 16" key="1">
    <citation type="submission" date="2020-02" db="EMBL/GenBank/DDBJ databases">
        <authorList>
            <person name="Zhang X.-Y."/>
        </authorList>
    </citation>
    <scope>NUCLEOTIDE SEQUENCE [LARGE SCALE GENOMIC DNA]</scope>
    <source>
        <strain evidence="15 16">C33</strain>
    </source>
</reference>
<organism evidence="15 16">
    <name type="scientific">Wenzhouxiangella limi</name>
    <dbReference type="NCBI Taxonomy" id="2707351"/>
    <lineage>
        <taxon>Bacteria</taxon>
        <taxon>Pseudomonadati</taxon>
        <taxon>Pseudomonadota</taxon>
        <taxon>Gammaproteobacteria</taxon>
        <taxon>Chromatiales</taxon>
        <taxon>Wenzhouxiangellaceae</taxon>
        <taxon>Wenzhouxiangella</taxon>
    </lineage>
</organism>
<dbReference type="GO" id="GO:0008360">
    <property type="term" value="P:regulation of cell shape"/>
    <property type="evidence" value="ECO:0007669"/>
    <property type="project" value="UniProtKB-KW"/>
</dbReference>
<comment type="function">
    <text evidence="10 11">Involved in cell wall formation. Catalyzes the final step in the synthesis of UDP-N-acetylmuramoyl-pentapeptide, the precursor of murein.</text>
</comment>
<comment type="similarity">
    <text evidence="10">Belongs to the MurCDEF family. MurF subfamily.</text>
</comment>
<feature type="domain" description="Mur ligase C-terminal" evidence="13">
    <location>
        <begin position="306"/>
        <end position="425"/>
    </location>
</feature>
<dbReference type="Pfam" id="PF08245">
    <property type="entry name" value="Mur_ligase_M"/>
    <property type="match status" value="1"/>
</dbReference>
<keyword evidence="2 10" id="KW-0436">Ligase</keyword>
<dbReference type="SUPFAM" id="SSF53623">
    <property type="entry name" value="MurD-like peptide ligases, catalytic domain"/>
    <property type="match status" value="1"/>
</dbReference>
<evidence type="ECO:0000259" key="13">
    <source>
        <dbReference type="Pfam" id="PF02875"/>
    </source>
</evidence>
<comment type="pathway">
    <text evidence="10 11">Cell wall biogenesis; peptidoglycan biosynthesis.</text>
</comment>
<evidence type="ECO:0000256" key="6">
    <source>
        <dbReference type="ARBA" id="ARBA00022960"/>
    </source>
</evidence>
<evidence type="ECO:0000256" key="4">
    <source>
        <dbReference type="ARBA" id="ARBA00022741"/>
    </source>
</evidence>
<sequence>MLLSEIAECTGGRMIGPEVEIGGMTHDSRHVRPGDLFVALPGERRDGHDFARKAIEQGAAAVLGARSLGDDVSQVQVADPLLAMGQIAAAWRARLPLQLVGITGSNGKTTVKEMTAAVLPVAGPTAATQGNYNNEIGVPLTLAALSEAHRYAVVEMGEARPGDIRYLAEMARPAVGVITNAGPAHLETMGSLEGVARTTGELLTALPDDGVAVINADDRFADFWRELAAPRRTISFGINAEADVRGIPDQGRLRILLADGEVMFRPALPGRHNLLNALAAVAVSRALDVNTDAAISALEQMTGLPGRLQVRHHPDGWTLVDDTYNANPASLYAGLQVLEELGGERWLVLGDMAELGPDTDKLHAEMGQAAADLGVRRLFCLGPVSRSSCEVFGDGGMHFDSHRALLEALRGDLHAGVNCLVKGSRSMAMEQVVTGLLKGAN</sequence>
<dbReference type="InterPro" id="IPR000713">
    <property type="entry name" value="Mur_ligase_N"/>
</dbReference>
<keyword evidence="5 10" id="KW-0067">ATP-binding</keyword>
<evidence type="ECO:0000256" key="11">
    <source>
        <dbReference type="RuleBase" id="RU004136"/>
    </source>
</evidence>
<evidence type="ECO:0000256" key="7">
    <source>
        <dbReference type="ARBA" id="ARBA00022984"/>
    </source>
</evidence>
<evidence type="ECO:0000256" key="8">
    <source>
        <dbReference type="ARBA" id="ARBA00023306"/>
    </source>
</evidence>
<dbReference type="InterPro" id="IPR005863">
    <property type="entry name" value="UDP-N-AcMur_synth"/>
</dbReference>
<keyword evidence="3 10" id="KW-0132">Cell division</keyword>
<dbReference type="InterPro" id="IPR051046">
    <property type="entry name" value="MurCDEF_CellWall_CoF430Synth"/>
</dbReference>
<dbReference type="GO" id="GO:0071555">
    <property type="term" value="P:cell wall organization"/>
    <property type="evidence" value="ECO:0007669"/>
    <property type="project" value="UniProtKB-KW"/>
</dbReference>
<dbReference type="PANTHER" id="PTHR43024:SF1">
    <property type="entry name" value="UDP-N-ACETYLMURAMOYL-TRIPEPTIDE--D-ALANYL-D-ALANINE LIGASE"/>
    <property type="match status" value="1"/>
</dbReference>
<keyword evidence="1 10" id="KW-0963">Cytoplasm</keyword>
<keyword evidence="8 10" id="KW-0131">Cell cycle</keyword>
<comment type="subcellular location">
    <subcellularLocation>
        <location evidence="10 11">Cytoplasm</location>
    </subcellularLocation>
</comment>
<dbReference type="UniPathway" id="UPA00219"/>
<dbReference type="SUPFAM" id="SSF63418">
    <property type="entry name" value="MurE/MurF N-terminal domain"/>
    <property type="match status" value="1"/>
</dbReference>
<keyword evidence="4 10" id="KW-0547">Nucleotide-binding</keyword>
<dbReference type="InterPro" id="IPR004101">
    <property type="entry name" value="Mur_ligase_C"/>
</dbReference>
<keyword evidence="6 10" id="KW-0133">Cell shape</keyword>
<evidence type="ECO:0000256" key="9">
    <source>
        <dbReference type="ARBA" id="ARBA00023316"/>
    </source>
</evidence>
<accession>A0A845VHK2</accession>
<feature type="domain" description="Mur ligase N-terminal catalytic" evidence="12">
    <location>
        <begin position="21"/>
        <end position="68"/>
    </location>
</feature>
<dbReference type="EMBL" id="JAAGSC010000043">
    <property type="protein sequence ID" value="NDY96669.1"/>
    <property type="molecule type" value="Genomic_DNA"/>
</dbReference>
<dbReference type="PANTHER" id="PTHR43024">
    <property type="entry name" value="UDP-N-ACETYLMURAMOYL-TRIPEPTIDE--D-ALANYL-D-ALANINE LIGASE"/>
    <property type="match status" value="1"/>
</dbReference>
<dbReference type="GO" id="GO:0005524">
    <property type="term" value="F:ATP binding"/>
    <property type="evidence" value="ECO:0007669"/>
    <property type="project" value="UniProtKB-UniRule"/>
</dbReference>
<evidence type="ECO:0000256" key="3">
    <source>
        <dbReference type="ARBA" id="ARBA00022618"/>
    </source>
</evidence>
<dbReference type="InterPro" id="IPR035911">
    <property type="entry name" value="MurE/MurF_N"/>
</dbReference>
<protein>
    <recommendedName>
        <fullName evidence="10 11">UDP-N-acetylmuramoyl-tripeptide--D-alanyl-D-alanine ligase</fullName>
        <ecNumber evidence="10 11">6.3.2.10</ecNumber>
    </recommendedName>
    <alternativeName>
        <fullName evidence="10">D-alanyl-D-alanine-adding enzyme</fullName>
    </alternativeName>
</protein>
<keyword evidence="16" id="KW-1185">Reference proteome</keyword>
<dbReference type="Pfam" id="PF01225">
    <property type="entry name" value="Mur_ligase"/>
    <property type="match status" value="1"/>
</dbReference>
<evidence type="ECO:0000313" key="16">
    <source>
        <dbReference type="Proteomes" id="UP000484885"/>
    </source>
</evidence>
<dbReference type="AlphaFoldDB" id="A0A845VHK2"/>
<feature type="domain" description="Mur ligase central" evidence="14">
    <location>
        <begin position="102"/>
        <end position="283"/>
    </location>
</feature>
<comment type="catalytic activity">
    <reaction evidence="10 11">
        <text>D-alanyl-D-alanine + UDP-N-acetyl-alpha-D-muramoyl-L-alanyl-gamma-D-glutamyl-meso-2,6-diaminopimelate + ATP = UDP-N-acetyl-alpha-D-muramoyl-L-alanyl-gamma-D-glutamyl-meso-2,6-diaminopimeloyl-D-alanyl-D-alanine + ADP + phosphate + H(+)</text>
        <dbReference type="Rhea" id="RHEA:28374"/>
        <dbReference type="ChEBI" id="CHEBI:15378"/>
        <dbReference type="ChEBI" id="CHEBI:30616"/>
        <dbReference type="ChEBI" id="CHEBI:43474"/>
        <dbReference type="ChEBI" id="CHEBI:57822"/>
        <dbReference type="ChEBI" id="CHEBI:61386"/>
        <dbReference type="ChEBI" id="CHEBI:83905"/>
        <dbReference type="ChEBI" id="CHEBI:456216"/>
        <dbReference type="EC" id="6.3.2.10"/>
    </reaction>
</comment>
<dbReference type="Gene3D" id="3.90.190.20">
    <property type="entry name" value="Mur ligase, C-terminal domain"/>
    <property type="match status" value="1"/>
</dbReference>